<keyword evidence="2" id="KW-1185">Reference proteome</keyword>
<dbReference type="InterPro" id="IPR056919">
    <property type="entry name" value="Phage_TAC_18"/>
</dbReference>
<gene>
    <name evidence="1" type="ORF">GGQ72_004591</name>
</gene>
<dbReference type="RefSeq" id="WP_165137681.1">
    <property type="nucleotide sequence ID" value="NZ_CP049252.1"/>
</dbReference>
<protein>
    <submittedName>
        <fullName evidence="1">Uncharacterized protein</fullName>
    </submittedName>
</protein>
<organism evidence="1 2">
    <name type="scientific">Rhizobium rhizoryzae</name>
    <dbReference type="NCBI Taxonomy" id="451876"/>
    <lineage>
        <taxon>Bacteria</taxon>
        <taxon>Pseudomonadati</taxon>
        <taxon>Pseudomonadota</taxon>
        <taxon>Alphaproteobacteria</taxon>
        <taxon>Hyphomicrobiales</taxon>
        <taxon>Rhizobiaceae</taxon>
        <taxon>Rhizobium/Agrobacterium group</taxon>
        <taxon>Rhizobium</taxon>
    </lineage>
</organism>
<dbReference type="Proteomes" id="UP000519897">
    <property type="component" value="Unassembled WGS sequence"/>
</dbReference>
<evidence type="ECO:0000313" key="2">
    <source>
        <dbReference type="Proteomes" id="UP000519897"/>
    </source>
</evidence>
<dbReference type="EMBL" id="JACIEC010000016">
    <property type="protein sequence ID" value="MBB4146022.1"/>
    <property type="molecule type" value="Genomic_DNA"/>
</dbReference>
<dbReference type="Pfam" id="PF23812">
    <property type="entry name" value="Phage_TAC_18"/>
    <property type="match status" value="1"/>
</dbReference>
<accession>A0A7W6PUA8</accession>
<reference evidence="1 2" key="1">
    <citation type="submission" date="2020-08" db="EMBL/GenBank/DDBJ databases">
        <title>Genomic Encyclopedia of Type Strains, Phase IV (KMG-IV): sequencing the most valuable type-strain genomes for metagenomic binning, comparative biology and taxonomic classification.</title>
        <authorList>
            <person name="Goeker M."/>
        </authorList>
    </citation>
    <scope>NUCLEOTIDE SEQUENCE [LARGE SCALE GENOMIC DNA]</scope>
    <source>
        <strain evidence="1 2">DSM 29514</strain>
    </source>
</reference>
<sequence>MPPFPEAVRYLWDAYWRMRRRKSVDMMGNAQPLEWPELQAFSTLSGLKLRPWEIRVIEWLDNIYLVERAKAREG</sequence>
<comment type="caution">
    <text evidence="1">The sequence shown here is derived from an EMBL/GenBank/DDBJ whole genome shotgun (WGS) entry which is preliminary data.</text>
</comment>
<evidence type="ECO:0000313" key="1">
    <source>
        <dbReference type="EMBL" id="MBB4146022.1"/>
    </source>
</evidence>
<dbReference type="AlphaFoldDB" id="A0A7W6PUA8"/>
<name>A0A7W6PUA8_9HYPH</name>
<proteinExistence type="predicted"/>